<reference evidence="3" key="1">
    <citation type="submission" date="2022-01" db="EMBL/GenBank/DDBJ databases">
        <title>Comparative genomics reveals a dynamic genome evolution in the ectomycorrhizal milk-cap (Lactarius) mushrooms.</title>
        <authorList>
            <consortium name="DOE Joint Genome Institute"/>
            <person name="Lebreton A."/>
            <person name="Tang N."/>
            <person name="Kuo A."/>
            <person name="LaButti K."/>
            <person name="Drula E."/>
            <person name="Barry K."/>
            <person name="Clum A."/>
            <person name="Lipzen A."/>
            <person name="Mousain D."/>
            <person name="Ng V."/>
            <person name="Wang R."/>
            <person name="Wang X."/>
            <person name="Dai Y."/>
            <person name="Henrissat B."/>
            <person name="Grigoriev I.V."/>
            <person name="Guerin-Laguette A."/>
            <person name="Yu F."/>
            <person name="Martin F.M."/>
        </authorList>
    </citation>
    <scope>NUCLEOTIDE SEQUENCE</scope>
    <source>
        <strain evidence="3">QP</strain>
    </source>
</reference>
<dbReference type="EMBL" id="JAKELL010000012">
    <property type="protein sequence ID" value="KAH8995483.1"/>
    <property type="molecule type" value="Genomic_DNA"/>
</dbReference>
<dbReference type="SUPFAM" id="SSF49503">
    <property type="entry name" value="Cupredoxins"/>
    <property type="match status" value="1"/>
</dbReference>
<protein>
    <submittedName>
        <fullName evidence="3">Cupredoxin</fullName>
    </submittedName>
</protein>
<feature type="region of interest" description="Disordered" evidence="1">
    <location>
        <begin position="139"/>
        <end position="178"/>
    </location>
</feature>
<dbReference type="PANTHER" id="PTHR34883">
    <property type="entry name" value="SERINE-RICH PROTEIN, PUTATIVE-RELATED-RELATED"/>
    <property type="match status" value="1"/>
</dbReference>
<dbReference type="AlphaFoldDB" id="A0AAD4LLW1"/>
<name>A0AAD4LLW1_9AGAM</name>
<dbReference type="CDD" id="cd00920">
    <property type="entry name" value="Cupredoxin"/>
    <property type="match status" value="1"/>
</dbReference>
<evidence type="ECO:0000313" key="4">
    <source>
        <dbReference type="Proteomes" id="UP001201163"/>
    </source>
</evidence>
<keyword evidence="2" id="KW-0732">Signal</keyword>
<dbReference type="InterPro" id="IPR008972">
    <property type="entry name" value="Cupredoxin"/>
</dbReference>
<evidence type="ECO:0000313" key="3">
    <source>
        <dbReference type="EMBL" id="KAH8995483.1"/>
    </source>
</evidence>
<accession>A0AAD4LLW1</accession>
<feature type="compositionally biased region" description="Low complexity" evidence="1">
    <location>
        <begin position="139"/>
        <end position="175"/>
    </location>
</feature>
<organism evidence="3 4">
    <name type="scientific">Lactarius akahatsu</name>
    <dbReference type="NCBI Taxonomy" id="416441"/>
    <lineage>
        <taxon>Eukaryota</taxon>
        <taxon>Fungi</taxon>
        <taxon>Dikarya</taxon>
        <taxon>Basidiomycota</taxon>
        <taxon>Agaricomycotina</taxon>
        <taxon>Agaricomycetes</taxon>
        <taxon>Russulales</taxon>
        <taxon>Russulaceae</taxon>
        <taxon>Lactarius</taxon>
    </lineage>
</organism>
<feature type="chain" id="PRO_5041965528" evidence="2">
    <location>
        <begin position="22"/>
        <end position="200"/>
    </location>
</feature>
<dbReference type="Gene3D" id="2.60.40.420">
    <property type="entry name" value="Cupredoxins - blue copper proteins"/>
    <property type="match status" value="1"/>
</dbReference>
<feature type="signal peptide" evidence="2">
    <location>
        <begin position="1"/>
        <end position="21"/>
    </location>
</feature>
<dbReference type="PANTHER" id="PTHR34883:SF15">
    <property type="entry name" value="EXTRACELLULAR SERINE-RICH PROTEIN"/>
    <property type="match status" value="1"/>
</dbReference>
<keyword evidence="4" id="KW-1185">Reference proteome</keyword>
<sequence length="200" mass="19558">MRFTLASAALATIAAATSASAQTNIQVQVGSNGLSFSPSSVNASVGDTVSFVFFPKNHTVTQSSFAAPCQPLASGIDSGFQPVAAGATTAPSFSLTVNATTPLWFYCRQSSHCESGMVFAINPTADKSFATFQATAKASSADGTPPSAASSPSGSTASSPSSTGSGSSSTSTSSPNSAITTGARAGGLLAALGLAAGILL</sequence>
<dbReference type="Proteomes" id="UP001201163">
    <property type="component" value="Unassembled WGS sequence"/>
</dbReference>
<comment type="caution">
    <text evidence="3">The sequence shown here is derived from an EMBL/GenBank/DDBJ whole genome shotgun (WGS) entry which is preliminary data.</text>
</comment>
<proteinExistence type="predicted"/>
<gene>
    <name evidence="3" type="ORF">EDB92DRAFT_2084983</name>
</gene>
<dbReference type="InterPro" id="IPR052953">
    <property type="entry name" value="Ser-rich/MCO-related"/>
</dbReference>
<evidence type="ECO:0000256" key="1">
    <source>
        <dbReference type="SAM" id="MobiDB-lite"/>
    </source>
</evidence>
<evidence type="ECO:0000256" key="2">
    <source>
        <dbReference type="SAM" id="SignalP"/>
    </source>
</evidence>